<dbReference type="PROSITE" id="PS51352">
    <property type="entry name" value="THIOREDOXIN_2"/>
    <property type="match status" value="1"/>
</dbReference>
<dbReference type="CDD" id="cd02947">
    <property type="entry name" value="TRX_family"/>
    <property type="match status" value="1"/>
</dbReference>
<organism evidence="2">
    <name type="scientific">Rhizophora mucronata</name>
    <name type="common">Asiatic mangrove</name>
    <dbReference type="NCBI Taxonomy" id="61149"/>
    <lineage>
        <taxon>Eukaryota</taxon>
        <taxon>Viridiplantae</taxon>
        <taxon>Streptophyta</taxon>
        <taxon>Embryophyta</taxon>
        <taxon>Tracheophyta</taxon>
        <taxon>Spermatophyta</taxon>
        <taxon>Magnoliopsida</taxon>
        <taxon>eudicotyledons</taxon>
        <taxon>Gunneridae</taxon>
        <taxon>Pentapetalae</taxon>
        <taxon>rosids</taxon>
        <taxon>fabids</taxon>
        <taxon>Malpighiales</taxon>
        <taxon>Rhizophoraceae</taxon>
        <taxon>Rhizophora</taxon>
    </lineage>
</organism>
<dbReference type="AlphaFoldDB" id="A0A2P2Q2Y2"/>
<dbReference type="InterPro" id="IPR017937">
    <property type="entry name" value="Thioredoxin_CS"/>
</dbReference>
<accession>A0A2P2Q2Y2</accession>
<dbReference type="InterPro" id="IPR013766">
    <property type="entry name" value="Thioredoxin_domain"/>
</dbReference>
<dbReference type="Pfam" id="PF00085">
    <property type="entry name" value="Thioredoxin"/>
    <property type="match status" value="1"/>
</dbReference>
<evidence type="ECO:0000313" key="2">
    <source>
        <dbReference type="EMBL" id="MBX61312.1"/>
    </source>
</evidence>
<proteinExistence type="predicted"/>
<reference evidence="2" key="1">
    <citation type="submission" date="2018-02" db="EMBL/GenBank/DDBJ databases">
        <title>Rhizophora mucronata_Transcriptome.</title>
        <authorList>
            <person name="Meera S.P."/>
            <person name="Sreeshan A."/>
            <person name="Augustine A."/>
        </authorList>
    </citation>
    <scope>NUCLEOTIDE SEQUENCE</scope>
    <source>
        <tissue evidence="2">Leaf</tissue>
    </source>
</reference>
<protein>
    <recommendedName>
        <fullName evidence="1">Thioredoxin domain-containing protein</fullName>
    </recommendedName>
</protein>
<dbReference type="InterPro" id="IPR050620">
    <property type="entry name" value="Thioredoxin_H-type-like"/>
</dbReference>
<dbReference type="EMBL" id="GGEC01080828">
    <property type="protein sequence ID" value="MBX61312.1"/>
    <property type="molecule type" value="Transcribed_RNA"/>
</dbReference>
<feature type="domain" description="Thioredoxin" evidence="1">
    <location>
        <begin position="1"/>
        <end position="142"/>
    </location>
</feature>
<dbReference type="PRINTS" id="PR00421">
    <property type="entry name" value="THIOREDOXIN"/>
</dbReference>
<dbReference type="PANTHER" id="PTHR10438:SF463">
    <property type="entry name" value="THIOREDOXIN"/>
    <property type="match status" value="1"/>
</dbReference>
<dbReference type="Gene3D" id="3.40.30.10">
    <property type="entry name" value="Glutaredoxin"/>
    <property type="match status" value="1"/>
</dbReference>
<dbReference type="InterPro" id="IPR036249">
    <property type="entry name" value="Thioredoxin-like_sf"/>
</dbReference>
<dbReference type="PANTHER" id="PTHR10438">
    <property type="entry name" value="THIOREDOXIN"/>
    <property type="match status" value="1"/>
</dbReference>
<sequence length="147" mass="16534">MDFSWPALRRGRTPGTSWSNRSYSIGVSSKKPSGVIAEIHTKAQWQAYMDVSKANNKLLVIEFTANWCGPCRFVEPMMKELAATYTDVDFVRIDVDEMAGIAEQFGVQVLPTFLLLRKGKEVGKVTGVKKKELQNKIEIMKLSYNGI</sequence>
<evidence type="ECO:0000259" key="1">
    <source>
        <dbReference type="PROSITE" id="PS51352"/>
    </source>
</evidence>
<name>A0A2P2Q2Y2_RHIMU</name>
<dbReference type="PROSITE" id="PS00194">
    <property type="entry name" value="THIOREDOXIN_1"/>
    <property type="match status" value="1"/>
</dbReference>
<dbReference type="SUPFAM" id="SSF52833">
    <property type="entry name" value="Thioredoxin-like"/>
    <property type="match status" value="1"/>
</dbReference>